<dbReference type="Gene3D" id="1.10.1200.10">
    <property type="entry name" value="ACP-like"/>
    <property type="match status" value="1"/>
</dbReference>
<dbReference type="Gene3D" id="3.40.630.30">
    <property type="match status" value="1"/>
</dbReference>
<dbReference type="InterPro" id="IPR045851">
    <property type="entry name" value="AMP-bd_C_sf"/>
</dbReference>
<dbReference type="AlphaFoldDB" id="Q4A3P8"/>
<sequence>MGSIPTLSILRGDPRPLDSEASLHRLLERAAGASAQQTALLFHNQSTSFGALDAAASRLARALVRRARNVGARPNSDGDFLVAVCMEPSERLVVALLAVWKAGAAYLPLDPAFPQARVAHILGEARPVLVLAEKEDPELFSDAALYEDLRREAADLSSEPLPDAETLPGCAPTLALVLYTSGSTGVPKGVRLPHAVVLNRLRWQWRTFPYGPQERVCVFKTALTFVDSVGELWGPLLQERSVLVVPREVTKDPERLLRVLEDHQIERLVLVPSLLRSLLLALGLESRNKGMLSRLKTWVCSGEPLSAQLAREFFTYFESGDHILCNFYGSTEVMGDVTYHVVRSAAELKDSTKVPIGRPLDNTAIYLLDDNFRPVVSGEAGELYVSGLNLAQGYVKGRDPERFLANPLTVDPEHSRLYRTGDFARFVKGTLVYEGRTDSQVKIRGHRVDLAEVERAVAGLPGVDKCVVLCYKPGELEQALLAYVTTCKDSSMSSQQLEAVLHKNLAAYMLPQVFVVDSIPLLVNGKTDRQALLRRYESYSTSRNSESEGPELDYTGVPANRLDAARVLFETVAEVLGGGTRSKVGLQANFYELGGNSLNSVFTVTKLRQLGYTIGITDFISSVNLQQVLERMQSNDDTTATVSEKRESKRYSAEMLQDQHKQSVNHMITESFYEKADLEQWLKPDIHREDYKDLTDKLWEPLVQKNLSFIVKDTQGVPVGVALNFDAHDEPAVEITSKLLIVFDFLEFLEGPIRDNKLPQGKGQVLHSFMMATHPSLNYQQNVEVIQFMEAEVLTIAHSRGFAGIFTTNTNPLTQQLGTDIYDYKVFNDYQVNLYEAPDGSKPFSEAPDSQRAVCSWRPI</sequence>
<feature type="domain" description="Carrier" evidence="3">
    <location>
        <begin position="559"/>
        <end position="636"/>
    </location>
</feature>
<dbReference type="PROSITE" id="PS00455">
    <property type="entry name" value="AMP_BINDING"/>
    <property type="match status" value="1"/>
</dbReference>
<dbReference type="InterPro" id="IPR010071">
    <property type="entry name" value="AA_adenyl_dom"/>
</dbReference>
<dbReference type="PANTHER" id="PTHR44845">
    <property type="entry name" value="CARRIER DOMAIN-CONTAINING PROTEIN"/>
    <property type="match status" value="1"/>
</dbReference>
<dbReference type="NCBIfam" id="TIGR01733">
    <property type="entry name" value="AA-adenyl-dom"/>
    <property type="match status" value="1"/>
</dbReference>
<evidence type="ECO:0000259" key="3">
    <source>
        <dbReference type="PROSITE" id="PS50075"/>
    </source>
</evidence>
<dbReference type="InterPro" id="IPR042099">
    <property type="entry name" value="ANL_N_sf"/>
</dbReference>
<keyword evidence="1" id="KW-0596">Phosphopantetheine</keyword>
<protein>
    <submittedName>
        <fullName evidence="4">Beta-alanyl conjugating enzyme</fullName>
    </submittedName>
</protein>
<dbReference type="PROSITE" id="PS50075">
    <property type="entry name" value="CARRIER"/>
    <property type="match status" value="1"/>
</dbReference>
<evidence type="ECO:0000256" key="2">
    <source>
        <dbReference type="ARBA" id="ARBA00022553"/>
    </source>
</evidence>
<dbReference type="PANTHER" id="PTHR44845:SF6">
    <property type="entry name" value="BETA-ALANINE-ACTIVATING ENZYME"/>
    <property type="match status" value="1"/>
</dbReference>
<dbReference type="InterPro" id="IPR009081">
    <property type="entry name" value="PP-bd_ACP"/>
</dbReference>
<evidence type="ECO:0000313" key="4">
    <source>
        <dbReference type="EMBL" id="CAI26307.1"/>
    </source>
</evidence>
<keyword evidence="2" id="KW-0597">Phosphoprotein</keyword>
<dbReference type="CDD" id="cd05930">
    <property type="entry name" value="A_NRPS"/>
    <property type="match status" value="1"/>
</dbReference>
<organism evidence="4">
    <name type="scientific">Periplaneta americana</name>
    <name type="common">American cockroach</name>
    <name type="synonym">Blatta americana</name>
    <dbReference type="NCBI Taxonomy" id="6978"/>
    <lineage>
        <taxon>Eukaryota</taxon>
        <taxon>Metazoa</taxon>
        <taxon>Ecdysozoa</taxon>
        <taxon>Arthropoda</taxon>
        <taxon>Hexapoda</taxon>
        <taxon>Insecta</taxon>
        <taxon>Pterygota</taxon>
        <taxon>Neoptera</taxon>
        <taxon>Polyneoptera</taxon>
        <taxon>Dictyoptera</taxon>
        <taxon>Blattodea</taxon>
        <taxon>Blattoidea</taxon>
        <taxon>Blattidae</taxon>
        <taxon>Blattinae</taxon>
        <taxon>Periplaneta</taxon>
    </lineage>
</organism>
<dbReference type="FunFam" id="3.40.50.12780:FF:000038">
    <property type="entry name" value="Ebony protein"/>
    <property type="match status" value="1"/>
</dbReference>
<dbReference type="Pfam" id="PF00501">
    <property type="entry name" value="AMP-binding"/>
    <property type="match status" value="1"/>
</dbReference>
<dbReference type="SUPFAM" id="SSF47336">
    <property type="entry name" value="ACP-like"/>
    <property type="match status" value="1"/>
</dbReference>
<dbReference type="InterPro" id="IPR036736">
    <property type="entry name" value="ACP-like_sf"/>
</dbReference>
<gene>
    <name evidence="4" type="primary">ebony</name>
</gene>
<dbReference type="FunFam" id="3.40.630.30:FF:000088">
    <property type="entry name" value="Ebony protein"/>
    <property type="match status" value="1"/>
</dbReference>
<dbReference type="EMBL" id="AJ865468">
    <property type="protein sequence ID" value="CAI26307.1"/>
    <property type="molecule type" value="mRNA"/>
</dbReference>
<dbReference type="InterPro" id="IPR020845">
    <property type="entry name" value="AMP-binding_CS"/>
</dbReference>
<dbReference type="SUPFAM" id="SSF56801">
    <property type="entry name" value="Acetyl-CoA synthetase-like"/>
    <property type="match status" value="1"/>
</dbReference>
<proteinExistence type="evidence at transcript level"/>
<evidence type="ECO:0000256" key="1">
    <source>
        <dbReference type="ARBA" id="ARBA00022450"/>
    </source>
</evidence>
<dbReference type="InterPro" id="IPR000873">
    <property type="entry name" value="AMP-dep_synth/lig_dom"/>
</dbReference>
<dbReference type="Pfam" id="PF00550">
    <property type="entry name" value="PP-binding"/>
    <property type="match status" value="1"/>
</dbReference>
<name>Q4A3P8_PERAM</name>
<dbReference type="Gene3D" id="3.40.50.12780">
    <property type="entry name" value="N-terminal domain of ligase-like"/>
    <property type="match status" value="1"/>
</dbReference>
<accession>Q4A3P8</accession>
<dbReference type="Gene3D" id="3.30.300.30">
    <property type="match status" value="1"/>
</dbReference>
<reference evidence="4" key="1">
    <citation type="journal article" date="2005" name="Arch. Insect Biochem. Physiol.">
        <title>Molecular characterization of the ebony gene from the American cockroach, Periplaneta americana.</title>
        <authorList>
            <person name="Blenau W."/>
            <person name="Baumann A."/>
        </authorList>
    </citation>
    <scope>NUCLEOTIDE SEQUENCE</scope>
</reference>